<dbReference type="InterPro" id="IPR036188">
    <property type="entry name" value="FAD/NAD-bd_sf"/>
</dbReference>
<dbReference type="Proteomes" id="UP000470470">
    <property type="component" value="Unassembled WGS sequence"/>
</dbReference>
<keyword evidence="4" id="KW-1185">Reference proteome</keyword>
<evidence type="ECO:0000259" key="2">
    <source>
        <dbReference type="Pfam" id="PF01593"/>
    </source>
</evidence>
<dbReference type="AlphaFoldDB" id="A0A7K3WDC7"/>
<feature type="region of interest" description="Disordered" evidence="1">
    <location>
        <begin position="411"/>
        <end position="440"/>
    </location>
</feature>
<proteinExistence type="predicted"/>
<feature type="domain" description="Amine oxidase" evidence="2">
    <location>
        <begin position="16"/>
        <end position="404"/>
    </location>
</feature>
<evidence type="ECO:0000256" key="1">
    <source>
        <dbReference type="SAM" id="MobiDB-lite"/>
    </source>
</evidence>
<dbReference type="RefSeq" id="WP_152728651.1">
    <property type="nucleotide sequence ID" value="NZ_JAABOZ010000002.1"/>
</dbReference>
<dbReference type="EMBL" id="JAAGWK010000009">
    <property type="protein sequence ID" value="NEL53513.1"/>
    <property type="molecule type" value="Genomic_DNA"/>
</dbReference>
<evidence type="ECO:0000313" key="4">
    <source>
        <dbReference type="Proteomes" id="UP000470470"/>
    </source>
</evidence>
<dbReference type="Pfam" id="PF01593">
    <property type="entry name" value="Amino_oxidase"/>
    <property type="match status" value="1"/>
</dbReference>
<dbReference type="PANTHER" id="PTHR42841">
    <property type="entry name" value="AMINE OXIDASE"/>
    <property type="match status" value="1"/>
</dbReference>
<accession>A0A7K3WDC7</accession>
<evidence type="ECO:0000313" key="3">
    <source>
        <dbReference type="EMBL" id="NEL53513.1"/>
    </source>
</evidence>
<name>A0A7K3WDC7_9ACTN</name>
<organism evidence="3 4">
    <name type="scientific">Goekera deserti</name>
    <dbReference type="NCBI Taxonomy" id="2497753"/>
    <lineage>
        <taxon>Bacteria</taxon>
        <taxon>Bacillati</taxon>
        <taxon>Actinomycetota</taxon>
        <taxon>Actinomycetes</taxon>
        <taxon>Geodermatophilales</taxon>
        <taxon>Geodermatophilaceae</taxon>
        <taxon>Goekera</taxon>
    </lineage>
</organism>
<dbReference type="GO" id="GO:0016491">
    <property type="term" value="F:oxidoreductase activity"/>
    <property type="evidence" value="ECO:0007669"/>
    <property type="project" value="InterPro"/>
</dbReference>
<dbReference type="InterPro" id="IPR002937">
    <property type="entry name" value="Amino_oxidase"/>
</dbReference>
<gene>
    <name evidence="3" type="ORF">G1H19_05750</name>
</gene>
<reference evidence="3 4" key="1">
    <citation type="submission" date="2020-02" db="EMBL/GenBank/DDBJ databases">
        <title>The whole genome sequence of CPCC 205119.</title>
        <authorList>
            <person name="Jiang Z."/>
        </authorList>
    </citation>
    <scope>NUCLEOTIDE SEQUENCE [LARGE SCALE GENOMIC DNA]</scope>
    <source>
        <strain evidence="3 4">CPCC 205119</strain>
    </source>
</reference>
<protein>
    <submittedName>
        <fullName evidence="3">FAD-dependent oxidoreductase</fullName>
    </submittedName>
</protein>
<dbReference type="Gene3D" id="3.50.50.60">
    <property type="entry name" value="FAD/NAD(P)-binding domain"/>
    <property type="match status" value="1"/>
</dbReference>
<sequence>MQVPQRVEVVVVGAGLAGLSAATRLAAAGCDVHVLEASAAAGGRLATQRVDGFVVDRGFQVLNTGYPRVADLDVPALRMGWFWPGALLRTDEGTSRVADPRRRPQAAWDTVRAPLGSLPRKAAIGAFSARAGYWPVDRLLRAPETTAGQALLAAGVGSTAVERFFRPFLAGVLLEPELATSSRYLDLLWRSFVRGDIGLPAEGMQAVGQQLADQLPAERLHHGVRVSALGEDGQVHTDRGTVRADAVVVATDPDTAARLVPGLEASAPRQVTTHLHVLPASPWPSPLLVLGRPGGQLVNTVVLTDAQPAYSPDGRALVASSTLAPTRPEDVREEIARAHGVSPADLDHLTSVTVLGAQPAATVPLQLRRPVDLGEGLFVCGDHRDTPSIQGAMASGARTARAVLRRLRPRPDLLALQGRPAGDGPDGSDTLGAAARSGRP</sequence>
<dbReference type="SUPFAM" id="SSF51905">
    <property type="entry name" value="FAD/NAD(P)-binding domain"/>
    <property type="match status" value="1"/>
</dbReference>
<comment type="caution">
    <text evidence="3">The sequence shown here is derived from an EMBL/GenBank/DDBJ whole genome shotgun (WGS) entry which is preliminary data.</text>
</comment>